<evidence type="ECO:0000256" key="2">
    <source>
        <dbReference type="ARBA" id="ARBA00038160"/>
    </source>
</evidence>
<feature type="region of interest" description="Disordered" evidence="4">
    <location>
        <begin position="263"/>
        <end position="328"/>
    </location>
</feature>
<dbReference type="AlphaFoldDB" id="A0AAW0Z4C6"/>
<dbReference type="GO" id="GO:0005634">
    <property type="term" value="C:nucleus"/>
    <property type="evidence" value="ECO:0007669"/>
    <property type="project" value="TreeGrafter"/>
</dbReference>
<feature type="compositionally biased region" description="Low complexity" evidence="4">
    <location>
        <begin position="263"/>
        <end position="287"/>
    </location>
</feature>
<feature type="compositionally biased region" description="Basic residues" evidence="4">
    <location>
        <begin position="310"/>
        <end position="321"/>
    </location>
</feature>
<dbReference type="GO" id="GO:0052717">
    <property type="term" value="F:tRNA-specific adenosine-34 deaminase activity"/>
    <property type="evidence" value="ECO:0007669"/>
    <property type="project" value="TreeGrafter"/>
</dbReference>
<dbReference type="GO" id="GO:0008033">
    <property type="term" value="P:tRNA processing"/>
    <property type="evidence" value="ECO:0007669"/>
    <property type="project" value="UniProtKB-KW"/>
</dbReference>
<feature type="domain" description="SET" evidence="5">
    <location>
        <begin position="28"/>
        <end position="137"/>
    </location>
</feature>
<dbReference type="SUPFAM" id="SSF82199">
    <property type="entry name" value="SET domain"/>
    <property type="match status" value="1"/>
</dbReference>
<comment type="caution">
    <text evidence="7">The sequence shown here is derived from an EMBL/GenBank/DDBJ whole genome shotgun (WGS) entry which is preliminary data.</text>
</comment>
<dbReference type="PANTHER" id="PTHR11079">
    <property type="entry name" value="CYTOSINE DEAMINASE FAMILY MEMBER"/>
    <property type="match status" value="1"/>
</dbReference>
<gene>
    <name evidence="7" type="ORF">IAR55_000951</name>
</gene>
<reference evidence="7 8" key="1">
    <citation type="journal article" date="2024" name="bioRxiv">
        <title>Comparative genomics of Cryptococcus and Kwoniella reveals pathogenesis evolution and contrasting karyotype dynamics via intercentromeric recombination or chromosome fusion.</title>
        <authorList>
            <person name="Coelho M.A."/>
            <person name="David-Palma M."/>
            <person name="Shea T."/>
            <person name="Bowers K."/>
            <person name="McGinley-Smith S."/>
            <person name="Mohammad A.W."/>
            <person name="Gnirke A."/>
            <person name="Yurkov A.M."/>
            <person name="Nowrousian M."/>
            <person name="Sun S."/>
            <person name="Cuomo C.A."/>
            <person name="Heitman J."/>
        </authorList>
    </citation>
    <scope>NUCLEOTIDE SEQUENCE [LARGE SCALE GENOMIC DNA]</scope>
    <source>
        <strain evidence="7 8">CBS 13917</strain>
    </source>
</reference>
<feature type="coiled-coil region" evidence="3">
    <location>
        <begin position="189"/>
        <end position="246"/>
    </location>
</feature>
<keyword evidence="8" id="KW-1185">Reference proteome</keyword>
<evidence type="ECO:0000259" key="5">
    <source>
        <dbReference type="PROSITE" id="PS50280"/>
    </source>
</evidence>
<dbReference type="InterPro" id="IPR016193">
    <property type="entry name" value="Cytidine_deaminase-like"/>
</dbReference>
<feature type="domain" description="CMP/dCMP-type deaminase" evidence="6">
    <location>
        <begin position="498"/>
        <end position="657"/>
    </location>
</feature>
<dbReference type="InterPro" id="IPR001214">
    <property type="entry name" value="SET_dom"/>
</dbReference>
<organism evidence="7 8">
    <name type="scientific">Kwoniella newhampshirensis</name>
    <dbReference type="NCBI Taxonomy" id="1651941"/>
    <lineage>
        <taxon>Eukaryota</taxon>
        <taxon>Fungi</taxon>
        <taxon>Dikarya</taxon>
        <taxon>Basidiomycota</taxon>
        <taxon>Agaricomycotina</taxon>
        <taxon>Tremellomycetes</taxon>
        <taxon>Tremellales</taxon>
        <taxon>Cryptococcaceae</taxon>
        <taxon>Kwoniella</taxon>
    </lineage>
</organism>
<accession>A0AAW0Z4C6</accession>
<dbReference type="SUPFAM" id="SSF53927">
    <property type="entry name" value="Cytidine deaminase-like"/>
    <property type="match status" value="1"/>
</dbReference>
<dbReference type="PROSITE" id="PS51747">
    <property type="entry name" value="CYT_DCMP_DEAMINASES_2"/>
    <property type="match status" value="1"/>
</dbReference>
<keyword evidence="1" id="KW-0819">tRNA processing</keyword>
<dbReference type="InterPro" id="IPR046341">
    <property type="entry name" value="SET_dom_sf"/>
</dbReference>
<dbReference type="GO" id="GO:0005737">
    <property type="term" value="C:cytoplasm"/>
    <property type="evidence" value="ECO:0007669"/>
    <property type="project" value="TreeGrafter"/>
</dbReference>
<dbReference type="CDD" id="cd10540">
    <property type="entry name" value="SET_SpSet7-like"/>
    <property type="match status" value="1"/>
</dbReference>
<dbReference type="RefSeq" id="XP_066805283.1">
    <property type="nucleotide sequence ID" value="XM_066944082.1"/>
</dbReference>
<dbReference type="Proteomes" id="UP001388673">
    <property type="component" value="Unassembled WGS sequence"/>
</dbReference>
<dbReference type="FunFam" id="2.170.270.10:FF:000050">
    <property type="entry name" value="Chromosome 1, whole genome shotgun sequence"/>
    <property type="match status" value="1"/>
</dbReference>
<dbReference type="InterPro" id="IPR002125">
    <property type="entry name" value="CMP_dCMP_dom"/>
</dbReference>
<dbReference type="PANTHER" id="PTHR11079:SF156">
    <property type="entry name" value="INACTIVE TRNA-SPECIFIC ADENOSINE DEAMINASE-LIKE PROTEIN 3-RELATED"/>
    <property type="match status" value="1"/>
</dbReference>
<dbReference type="SMART" id="SM00317">
    <property type="entry name" value="SET"/>
    <property type="match status" value="1"/>
</dbReference>
<dbReference type="CDD" id="cd01285">
    <property type="entry name" value="nucleoside_deaminase"/>
    <property type="match status" value="1"/>
</dbReference>
<name>A0AAW0Z4C6_9TREE</name>
<evidence type="ECO:0008006" key="9">
    <source>
        <dbReference type="Google" id="ProtNLM"/>
    </source>
</evidence>
<dbReference type="Pfam" id="PF00856">
    <property type="entry name" value="SET"/>
    <property type="match status" value="1"/>
</dbReference>
<dbReference type="EMBL" id="JBCAWK010000002">
    <property type="protein sequence ID" value="KAK8865804.1"/>
    <property type="molecule type" value="Genomic_DNA"/>
</dbReference>
<keyword evidence="3" id="KW-0175">Coiled coil</keyword>
<evidence type="ECO:0000256" key="4">
    <source>
        <dbReference type="SAM" id="MobiDB-lite"/>
    </source>
</evidence>
<evidence type="ECO:0000256" key="1">
    <source>
        <dbReference type="ARBA" id="ARBA00022694"/>
    </source>
</evidence>
<sequence length="679" mass="76107">MLKILEGLDTSKTLVSSEFAPPEGINPLGLHLLSHPTRGRGVFAPHPIPAGTLLEEAPVLLLSKEEWESGGMNDTVLGSYGFCWSNGGMALGLGLASLFNHSSRPNVNFIRNTAASSIRFITSRRVEADEELCICYSADETKLWFIPAEDDSQSLAGLALNGIESSEEESPLLPIVKIAVDDLVEEDREQKAKRKEREKRLELARLKDKEREHDLKDKMNKRIKAYQKTEKRREEEEEALALALDLEAVPEIKAPKPLRLASSSLSLRETETRSQTPASTSSSSTPTYEVNYPTLPEGMITSLPAPLHSAGHKSKNKRRSREHTAELTPDLDWNEEDWEGVQGKLKEEEGGWGEVVRVKGPAEREYDGDDDDLMEVWALEFTDPKMTRVALNFSKEISFSDERLRHLKRVCRRNENGQEICRIALCPLSDFPIEEIQTLMTSFSPLLSDLTPIPYKVPSSGARTQEQLRRKHHIWPISFSPGPVVPPSSASWPVSRKAWVSAGVRRVLALALQAKKNGEIPVATYCTSQPAIFWPNADGFIPPTTNLRADSFDTRLSESHPLRHATLNCVASIAHLRTVPPFTDVPPTRNGADYLLTSLTLFISHEPCVMCAMALLHSRVREVFYVFPRQNGGGFEVDGGGFGIHARRDLNHRFEVWRWDGPVEEHVREELEIQEDLQL</sequence>
<dbReference type="Gene3D" id="3.40.140.10">
    <property type="entry name" value="Cytidine Deaminase, domain 2"/>
    <property type="match status" value="1"/>
</dbReference>
<protein>
    <recommendedName>
        <fullName evidence="9">SET domain-containing protein</fullName>
    </recommendedName>
</protein>
<evidence type="ECO:0000313" key="7">
    <source>
        <dbReference type="EMBL" id="KAK8865804.1"/>
    </source>
</evidence>
<comment type="similarity">
    <text evidence="2">Belongs to the cytidine and deoxycytidylate deaminase family. ADAT3 subfamily.</text>
</comment>
<dbReference type="GeneID" id="92178210"/>
<dbReference type="PROSITE" id="PS50280">
    <property type="entry name" value="SET"/>
    <property type="match status" value="1"/>
</dbReference>
<proteinExistence type="inferred from homology"/>
<evidence type="ECO:0000256" key="3">
    <source>
        <dbReference type="SAM" id="Coils"/>
    </source>
</evidence>
<dbReference type="Gene3D" id="2.170.270.10">
    <property type="entry name" value="SET domain"/>
    <property type="match status" value="1"/>
</dbReference>
<evidence type="ECO:0000259" key="6">
    <source>
        <dbReference type="PROSITE" id="PS51747"/>
    </source>
</evidence>
<dbReference type="KEGG" id="kne:92178210"/>
<evidence type="ECO:0000313" key="8">
    <source>
        <dbReference type="Proteomes" id="UP001388673"/>
    </source>
</evidence>